<dbReference type="AlphaFoldDB" id="A0A0C3PBU6"/>
<gene>
    <name evidence="1" type="ORF">PHLGIDRAFT_292592</name>
</gene>
<name>A0A0C3PBU6_PHLG1</name>
<accession>A0A0C3PBU6</accession>
<evidence type="ECO:0000313" key="1">
    <source>
        <dbReference type="EMBL" id="KIP02473.1"/>
    </source>
</evidence>
<proteinExistence type="predicted"/>
<dbReference type="EMBL" id="KN840673">
    <property type="protein sequence ID" value="KIP02473.1"/>
    <property type="molecule type" value="Genomic_DNA"/>
</dbReference>
<keyword evidence="2" id="KW-1185">Reference proteome</keyword>
<evidence type="ECO:0000313" key="2">
    <source>
        <dbReference type="Proteomes" id="UP000053257"/>
    </source>
</evidence>
<reference evidence="1 2" key="1">
    <citation type="journal article" date="2014" name="PLoS Genet.">
        <title>Analysis of the Phlebiopsis gigantea genome, transcriptome and secretome provides insight into its pioneer colonization strategies of wood.</title>
        <authorList>
            <person name="Hori C."/>
            <person name="Ishida T."/>
            <person name="Igarashi K."/>
            <person name="Samejima M."/>
            <person name="Suzuki H."/>
            <person name="Master E."/>
            <person name="Ferreira P."/>
            <person name="Ruiz-Duenas F.J."/>
            <person name="Held B."/>
            <person name="Canessa P."/>
            <person name="Larrondo L.F."/>
            <person name="Schmoll M."/>
            <person name="Druzhinina I.S."/>
            <person name="Kubicek C.P."/>
            <person name="Gaskell J.A."/>
            <person name="Kersten P."/>
            <person name="St John F."/>
            <person name="Glasner J."/>
            <person name="Sabat G."/>
            <person name="Splinter BonDurant S."/>
            <person name="Syed K."/>
            <person name="Yadav J."/>
            <person name="Mgbeahuruike A.C."/>
            <person name="Kovalchuk A."/>
            <person name="Asiegbu F.O."/>
            <person name="Lackner G."/>
            <person name="Hoffmeister D."/>
            <person name="Rencoret J."/>
            <person name="Gutierrez A."/>
            <person name="Sun H."/>
            <person name="Lindquist E."/>
            <person name="Barry K."/>
            <person name="Riley R."/>
            <person name="Grigoriev I.V."/>
            <person name="Henrissat B."/>
            <person name="Kues U."/>
            <person name="Berka R.M."/>
            <person name="Martinez A.T."/>
            <person name="Covert S.F."/>
            <person name="Blanchette R.A."/>
            <person name="Cullen D."/>
        </authorList>
    </citation>
    <scope>NUCLEOTIDE SEQUENCE [LARGE SCALE GENOMIC DNA]</scope>
    <source>
        <strain evidence="1 2">11061_1 CR5-6</strain>
    </source>
</reference>
<protein>
    <submittedName>
        <fullName evidence="1">Uncharacterized protein</fullName>
    </submittedName>
</protein>
<dbReference type="Proteomes" id="UP000053257">
    <property type="component" value="Unassembled WGS sequence"/>
</dbReference>
<organism evidence="1 2">
    <name type="scientific">Phlebiopsis gigantea (strain 11061_1 CR5-6)</name>
    <name type="common">White-rot fungus</name>
    <name type="synonym">Peniophora gigantea</name>
    <dbReference type="NCBI Taxonomy" id="745531"/>
    <lineage>
        <taxon>Eukaryota</taxon>
        <taxon>Fungi</taxon>
        <taxon>Dikarya</taxon>
        <taxon>Basidiomycota</taxon>
        <taxon>Agaricomycotina</taxon>
        <taxon>Agaricomycetes</taxon>
        <taxon>Polyporales</taxon>
        <taxon>Phanerochaetaceae</taxon>
        <taxon>Phlebiopsis</taxon>
    </lineage>
</organism>
<dbReference type="HOGENOM" id="CLU_1678572_0_0_1"/>
<sequence length="157" mass="17643">MLPRQIVCASSRRTQVPAPCAAPLTRLQRHGTSIPRPQASDVIICGWCVLHELEEIFQESTRRRPRKPHLPVALVDDFSSVLDAGSVHECGVFVSCHPIPRCGLTQPRHVRLRPSPTQAFVQTFSYTMPKPREDASEKTIWTHIMNLGTIPGVESWM</sequence>